<proteinExistence type="predicted"/>
<sequence length="359" mass="39408">MRTLAQQPLLETAARYARTSKFGRGAGGTKSRVHRHPPLAGNRKIAESQDCSSHTLRTCTHSAERPRGACVCTLSAHMHIAHKHAQRRKTSNKRLSCRHALRAHACSPNRASYSGATREAGTPRGSIRGRRDLARSRGGTELSSCRGGEELERGVRHCTGAARSGVGLRSRRSEHAGAGRVGGGEKVNGQRREQLLRERIWSSRTRDCAAARRRRRDYVGDKATQAACDGGPAMWGRGPLQRTKSTRGRRQGVLRGNLQCPGHIDVCSRHGRHGRAAMHEGKERGWEAGEENSSPHRNERCIRDEGGADAECTITSQRWDCQRLHRAAATEGEMSLDVGMGVRMGWSRGLGMCTILGRD</sequence>
<feature type="region of interest" description="Disordered" evidence="1">
    <location>
        <begin position="110"/>
        <end position="145"/>
    </location>
</feature>
<dbReference type="AlphaFoldDB" id="A0AAD7GDR5"/>
<evidence type="ECO:0000256" key="1">
    <source>
        <dbReference type="SAM" id="MobiDB-lite"/>
    </source>
</evidence>
<name>A0AAD7GDR5_MYCRO</name>
<evidence type="ECO:0000313" key="3">
    <source>
        <dbReference type="Proteomes" id="UP001221757"/>
    </source>
</evidence>
<feature type="region of interest" description="Disordered" evidence="1">
    <location>
        <begin position="280"/>
        <end position="302"/>
    </location>
</feature>
<evidence type="ECO:0000313" key="2">
    <source>
        <dbReference type="EMBL" id="KAJ7679945.1"/>
    </source>
</evidence>
<reference evidence="2" key="1">
    <citation type="submission" date="2023-03" db="EMBL/GenBank/DDBJ databases">
        <title>Massive genome expansion in bonnet fungi (Mycena s.s.) driven by repeated elements and novel gene families across ecological guilds.</title>
        <authorList>
            <consortium name="Lawrence Berkeley National Laboratory"/>
            <person name="Harder C.B."/>
            <person name="Miyauchi S."/>
            <person name="Viragh M."/>
            <person name="Kuo A."/>
            <person name="Thoen E."/>
            <person name="Andreopoulos B."/>
            <person name="Lu D."/>
            <person name="Skrede I."/>
            <person name="Drula E."/>
            <person name="Henrissat B."/>
            <person name="Morin E."/>
            <person name="Kohler A."/>
            <person name="Barry K."/>
            <person name="LaButti K."/>
            <person name="Morin E."/>
            <person name="Salamov A."/>
            <person name="Lipzen A."/>
            <person name="Mereny Z."/>
            <person name="Hegedus B."/>
            <person name="Baldrian P."/>
            <person name="Stursova M."/>
            <person name="Weitz H."/>
            <person name="Taylor A."/>
            <person name="Grigoriev I.V."/>
            <person name="Nagy L.G."/>
            <person name="Martin F."/>
            <person name="Kauserud H."/>
        </authorList>
    </citation>
    <scope>NUCLEOTIDE SEQUENCE</scope>
    <source>
        <strain evidence="2">CBHHK067</strain>
    </source>
</reference>
<feature type="region of interest" description="Disordered" evidence="1">
    <location>
        <begin position="230"/>
        <end position="250"/>
    </location>
</feature>
<keyword evidence="3" id="KW-1185">Reference proteome</keyword>
<accession>A0AAD7GDR5</accession>
<feature type="region of interest" description="Disordered" evidence="1">
    <location>
        <begin position="164"/>
        <end position="188"/>
    </location>
</feature>
<organism evidence="2 3">
    <name type="scientific">Mycena rosella</name>
    <name type="common">Pink bonnet</name>
    <name type="synonym">Agaricus rosellus</name>
    <dbReference type="NCBI Taxonomy" id="1033263"/>
    <lineage>
        <taxon>Eukaryota</taxon>
        <taxon>Fungi</taxon>
        <taxon>Dikarya</taxon>
        <taxon>Basidiomycota</taxon>
        <taxon>Agaricomycotina</taxon>
        <taxon>Agaricomycetes</taxon>
        <taxon>Agaricomycetidae</taxon>
        <taxon>Agaricales</taxon>
        <taxon>Marasmiineae</taxon>
        <taxon>Mycenaceae</taxon>
        <taxon>Mycena</taxon>
    </lineage>
</organism>
<dbReference type="Proteomes" id="UP001221757">
    <property type="component" value="Unassembled WGS sequence"/>
</dbReference>
<gene>
    <name evidence="2" type="ORF">B0H17DRAFT_1077357</name>
</gene>
<comment type="caution">
    <text evidence="2">The sequence shown here is derived from an EMBL/GenBank/DDBJ whole genome shotgun (WGS) entry which is preliminary data.</text>
</comment>
<protein>
    <submittedName>
        <fullName evidence="2">Uncharacterized protein</fullName>
    </submittedName>
</protein>
<dbReference type="EMBL" id="JARKIE010000125">
    <property type="protein sequence ID" value="KAJ7679945.1"/>
    <property type="molecule type" value="Genomic_DNA"/>
</dbReference>